<keyword evidence="2" id="KW-1185">Reference proteome</keyword>
<gene>
    <name evidence="1" type="ORF">KPL71_023848</name>
</gene>
<evidence type="ECO:0000313" key="1">
    <source>
        <dbReference type="EMBL" id="KAH9698030.1"/>
    </source>
</evidence>
<organism evidence="1 2">
    <name type="scientific">Citrus sinensis</name>
    <name type="common">Sweet orange</name>
    <name type="synonym">Citrus aurantium var. sinensis</name>
    <dbReference type="NCBI Taxonomy" id="2711"/>
    <lineage>
        <taxon>Eukaryota</taxon>
        <taxon>Viridiplantae</taxon>
        <taxon>Streptophyta</taxon>
        <taxon>Embryophyta</taxon>
        <taxon>Tracheophyta</taxon>
        <taxon>Spermatophyta</taxon>
        <taxon>Magnoliopsida</taxon>
        <taxon>eudicotyledons</taxon>
        <taxon>Gunneridae</taxon>
        <taxon>Pentapetalae</taxon>
        <taxon>rosids</taxon>
        <taxon>malvids</taxon>
        <taxon>Sapindales</taxon>
        <taxon>Rutaceae</taxon>
        <taxon>Aurantioideae</taxon>
        <taxon>Citrus</taxon>
    </lineage>
</organism>
<sequence length="1151" mass="132282">MAPHESSLAFHQKDPNQKSKSQNLHPRKIFKFQKTLLKQLLNLQRKTKLQLTNSIINRLILKTMIPIQPQKKVYPPQINSSDSESQYADISSLLMATKIEDPSPSTPVVDTPIADESSDDNDNVQGSQTKPVPSIPPARHQEFAAWIDVQMTSHTTQSKRVLREFCSRFTGSLRNWFEILGAYRQLQLIQATVPIALAVIYEQFLGEPAADIEASRKEYHQMKCCSLNRHHLEMHYKRMSMLYYKLNGFNNPSLKHVFTASLPSELQRQLKTFNLDIANVSLGKIFQLTMFCLDKICEQKDFFKDLIEHKEPFASACKKPYLKIQCKDDKKCTCPTTKKKHFQKHFHRSSSKKSKKPYRYFRKKGSFPSEKDDHTTFILADSTDSDPVDISVISTIYIHPTLLGPSVKISVIPSKFHKPVSVIGFLDTGTQRSMINPKILPANYWDNHTEYFRAANGKVFETSLITKKSIGIQFFPNCIIWQKIVGSDLPDKDLLIRFDILQLVKNLFITPTSIKFKQIFMPYTDVLRLYTLSDTTPPYTSISQKFLELCPENHSQFTHPSPLWKNTQFFIHLPFKLNKDVNPTKATHPGMPPSNLTLAKQECTQLLRQVRGKKRLVIDYQPLNAFLKDDKFPLPKIQSLLIHLQGAKVFSKFDLKVGFWQLGISPEDRPKTAFCIPDAHYQWTVLPFGLKVAPSLFQKAMVKIFSPILHHAFIYIDDILLFSHDHQTHQQLLSDFLEIVQTHGIMLSEKKSNIGKESIDFLGMTEAIRQLKKIAQSPPPLKIPTTDQRILQTDASDDFWSAILLEKIGDSESYCAHTSGQFKDSEKNYHVIYKEILAVKYGIKKFEFHLISHNFLIRMDNSSFPKIFDFKNKLLPDKQLLNLKTWFAKYDYTVQHIKGDKNLILISSPRPSIKSLVLISSIQTIPIIAMYRTLPFTFRSAFQIQDFAKKIPLQLDRIPDQEADMFTSVFIVHRPYFQHPQTKDYWTQDMAYEWKTFPHPFPLDHDLTIISTLKAFSLELNNVQPVPTDIHRTSIGPSHTLEILPGTQICTPGSSSSPHGILVREQRPDYTNVLFQDAQDPWADFQSLLETQETQYTVTEPGSSSAPTQAQRPASPELDEDILIYQEIERAKEEYENETGDVSPSRFPSTP</sequence>
<protein>
    <submittedName>
        <fullName evidence="1">Uncharacterized protein</fullName>
    </submittedName>
</protein>
<reference evidence="2" key="1">
    <citation type="journal article" date="2023" name="Hortic. Res.">
        <title>A chromosome-level phased genome enabling allele-level studies in sweet orange: a case study on citrus Huanglongbing tolerance.</title>
        <authorList>
            <person name="Wu B."/>
            <person name="Yu Q."/>
            <person name="Deng Z."/>
            <person name="Duan Y."/>
            <person name="Luo F."/>
            <person name="Gmitter F. Jr."/>
        </authorList>
    </citation>
    <scope>NUCLEOTIDE SEQUENCE [LARGE SCALE GENOMIC DNA]</scope>
    <source>
        <strain evidence="2">cv. Valencia</strain>
    </source>
</reference>
<dbReference type="EMBL" id="CM039177">
    <property type="protein sequence ID" value="KAH9698030.1"/>
    <property type="molecule type" value="Genomic_DNA"/>
</dbReference>
<evidence type="ECO:0000313" key="2">
    <source>
        <dbReference type="Proteomes" id="UP000829398"/>
    </source>
</evidence>
<comment type="caution">
    <text evidence="1">The sequence shown here is derived from an EMBL/GenBank/DDBJ whole genome shotgun (WGS) entry which is preliminary data.</text>
</comment>
<proteinExistence type="predicted"/>
<dbReference type="Proteomes" id="UP000829398">
    <property type="component" value="Chromosome 8"/>
</dbReference>
<accession>A0ACB8INY1</accession>
<name>A0ACB8INY1_CITSI</name>